<name>A0A4Q7CIG1_9STAP</name>
<dbReference type="PRINTS" id="PR00099">
    <property type="entry name" value="CPSGATASE"/>
</dbReference>
<dbReference type="PROSITE" id="PS51273">
    <property type="entry name" value="GATASE_TYPE_1"/>
    <property type="match status" value="1"/>
</dbReference>
<evidence type="ECO:0000259" key="1">
    <source>
        <dbReference type="Pfam" id="PF00117"/>
    </source>
</evidence>
<dbReference type="Gene3D" id="3.40.50.880">
    <property type="match status" value="1"/>
</dbReference>
<reference evidence="2 3" key="1">
    <citation type="submission" date="2018-11" db="EMBL/GenBank/DDBJ databases">
        <title>Genomic profiling of Staphylococcus species from a Poultry farm system in KwaZulu-Natal, South Africa.</title>
        <authorList>
            <person name="Amoako D.G."/>
            <person name="Somboro A.M."/>
            <person name="Abia A.L.K."/>
            <person name="Bester L.A."/>
            <person name="Essack S.Y."/>
        </authorList>
    </citation>
    <scope>NUCLEOTIDE SEQUENCE [LARGE SCALE GENOMIC DNA]</scope>
    <source>
        <strain evidence="2 3">SA11</strain>
    </source>
</reference>
<dbReference type="EC" id="6.3.5.5" evidence="2"/>
<dbReference type="Proteomes" id="UP000293854">
    <property type="component" value="Unassembled WGS sequence"/>
</dbReference>
<dbReference type="Pfam" id="PF00117">
    <property type="entry name" value="GATase"/>
    <property type="match status" value="1"/>
</dbReference>
<protein>
    <submittedName>
        <fullName evidence="2">Carbamoyl phosphate synthase small subunit</fullName>
        <ecNumber evidence="2">6.3.5.5</ecNumber>
    </submittedName>
</protein>
<dbReference type="EMBL" id="RQTE01000590">
    <property type="protein sequence ID" value="RZH98638.1"/>
    <property type="molecule type" value="Genomic_DNA"/>
</dbReference>
<feature type="domain" description="Glutamine amidotransferase" evidence="1">
    <location>
        <begin position="1"/>
        <end position="81"/>
    </location>
</feature>
<comment type="caution">
    <text evidence="2">The sequence shown here is derived from an EMBL/GenBank/DDBJ whole genome shotgun (WGS) entry which is preliminary data.</text>
</comment>
<sequence length="81" mass="8952">DGVMLTNGPGDHEDVHEANEMIKDILEIVLIFGIYIGHQIFEIAQGATSFKMKFRHRGANHPVRDLATGKVALTSHNHGYA</sequence>
<dbReference type="GO" id="GO:0004088">
    <property type="term" value="F:carbamoyl-phosphate synthase (glutamine-hydrolyzing) activity"/>
    <property type="evidence" value="ECO:0007669"/>
    <property type="project" value="UniProtKB-EC"/>
</dbReference>
<dbReference type="InterPro" id="IPR029062">
    <property type="entry name" value="Class_I_gatase-like"/>
</dbReference>
<dbReference type="InterPro" id="IPR017926">
    <property type="entry name" value="GATASE"/>
</dbReference>
<feature type="non-terminal residue" evidence="2">
    <location>
        <position position="1"/>
    </location>
</feature>
<dbReference type="AlphaFoldDB" id="A0A4Q7CIG1"/>
<gene>
    <name evidence="2" type="ORF">EIG99_14195</name>
</gene>
<keyword evidence="2" id="KW-0436">Ligase</keyword>
<evidence type="ECO:0000313" key="3">
    <source>
        <dbReference type="Proteomes" id="UP000293854"/>
    </source>
</evidence>
<accession>A0A4Q7CIG1</accession>
<organism evidence="2 3">
    <name type="scientific">Staphylococcus condimenti</name>
    <dbReference type="NCBI Taxonomy" id="70255"/>
    <lineage>
        <taxon>Bacteria</taxon>
        <taxon>Bacillati</taxon>
        <taxon>Bacillota</taxon>
        <taxon>Bacilli</taxon>
        <taxon>Bacillales</taxon>
        <taxon>Staphylococcaceae</taxon>
        <taxon>Staphylococcus</taxon>
    </lineage>
</organism>
<dbReference type="SUPFAM" id="SSF52317">
    <property type="entry name" value="Class I glutamine amidotransferase-like"/>
    <property type="match status" value="1"/>
</dbReference>
<proteinExistence type="predicted"/>
<evidence type="ECO:0000313" key="2">
    <source>
        <dbReference type="EMBL" id="RZH98638.1"/>
    </source>
</evidence>
<feature type="non-terminal residue" evidence="2">
    <location>
        <position position="81"/>
    </location>
</feature>